<dbReference type="InterPro" id="IPR000917">
    <property type="entry name" value="Sulfatase_N"/>
</dbReference>
<proteinExistence type="inferred from homology"/>
<feature type="chain" id="PRO_5022079577" evidence="4">
    <location>
        <begin position="26"/>
        <end position="677"/>
    </location>
</feature>
<dbReference type="RefSeq" id="WP_145271546.1">
    <property type="nucleotide sequence ID" value="NZ_CP036272.1"/>
</dbReference>
<dbReference type="OrthoDB" id="9783154at2"/>
<evidence type="ECO:0000313" key="6">
    <source>
        <dbReference type="EMBL" id="QDT59578.1"/>
    </source>
</evidence>
<dbReference type="Pfam" id="PF00884">
    <property type="entry name" value="Sulfatase"/>
    <property type="match status" value="1"/>
</dbReference>
<gene>
    <name evidence="6" type="primary">atsA_27</name>
    <name evidence="6" type="ORF">SV7mr_20870</name>
</gene>
<dbReference type="Gene3D" id="3.30.1120.10">
    <property type="match status" value="1"/>
</dbReference>
<keyword evidence="2 6" id="KW-0378">Hydrolase</keyword>
<dbReference type="Gene3D" id="3.40.720.10">
    <property type="entry name" value="Alkaline Phosphatase, subunit A"/>
    <property type="match status" value="1"/>
</dbReference>
<dbReference type="InterPro" id="IPR017850">
    <property type="entry name" value="Alkaline_phosphatase_core_sf"/>
</dbReference>
<feature type="compositionally biased region" description="Polar residues" evidence="3">
    <location>
        <begin position="538"/>
        <end position="547"/>
    </location>
</feature>
<name>A0A517STW9_9BACT</name>
<feature type="compositionally biased region" description="Basic and acidic residues" evidence="3">
    <location>
        <begin position="507"/>
        <end position="522"/>
    </location>
</feature>
<evidence type="ECO:0000256" key="4">
    <source>
        <dbReference type="SAM" id="SignalP"/>
    </source>
</evidence>
<evidence type="ECO:0000313" key="7">
    <source>
        <dbReference type="Proteomes" id="UP000315003"/>
    </source>
</evidence>
<feature type="signal peptide" evidence="4">
    <location>
        <begin position="1"/>
        <end position="25"/>
    </location>
</feature>
<sequence precursor="true">MRFPKLIGSLTLAFLAFVVSPHRCAAEKRPNIVMIMVDDLGFSDLGCYGSQIQTPNLDALANGGVRFSQFYNTAKCHSSRVALLTGQYCIAAGDTSLSHAVTSAEVLKDAGYFTAMTGKWHLKKQPTDFGFQRFFGHLSGACNYFKGDDSFRLNGQPWQVPANDFYTTVANVDFGLQFLNEARQTDKPWFLYVAFNAPHAPLHALPQDYAKYEGKFDSGWDLARERRIEKQQRLKLLPDGVRPSPRPDHIPAWDSLSEPRQRFEAKRMATLAAMIDRVDQEVGRLVDDLRRNDELDNTLIWFVSDNGACPYDRSSRGVEHQPTNGDVSFGDSTGWAWARNTPFRFYKQNQFEGGICTSAIAHWPAGISRPSGAIVREPVHLIDLMPTFAALAEAKIPGTYPGRQLRPVSGVPLVSLLQNESLEREQPLHFLFSADRALRVQNWKAVSFRSQGWELYDLNADRTELNDLSQKYPERLKDMVETWTAMAKDVVHVSDKQAAAVSPAVEPKLHPEWTNFDRDPADGVRGSGAAKRGKRNSTKQAKSNRPSSIRGRKNTKLTVADGVMELVCSGDDPGLAWDRLPAGLAAGPYVLRFELNSKASGAGDVFFTTDMETSLPRGEQIGFQPKHDGSWEEHRIELTTKLSLRKLRLDVCAGEGAAQIRALQLTDRQGNVLLAWP</sequence>
<keyword evidence="4" id="KW-0732">Signal</keyword>
<dbReference type="AlphaFoldDB" id="A0A517STW9"/>
<dbReference type="EC" id="3.1.6.1" evidence="6"/>
<dbReference type="EMBL" id="CP036272">
    <property type="protein sequence ID" value="QDT59578.1"/>
    <property type="molecule type" value="Genomic_DNA"/>
</dbReference>
<dbReference type="Proteomes" id="UP000315003">
    <property type="component" value="Chromosome"/>
</dbReference>
<evidence type="ECO:0000256" key="3">
    <source>
        <dbReference type="SAM" id="MobiDB-lite"/>
    </source>
</evidence>
<reference evidence="6 7" key="1">
    <citation type="submission" date="2019-02" db="EMBL/GenBank/DDBJ databases">
        <title>Deep-cultivation of Planctomycetes and their phenomic and genomic characterization uncovers novel biology.</title>
        <authorList>
            <person name="Wiegand S."/>
            <person name="Jogler M."/>
            <person name="Boedeker C."/>
            <person name="Pinto D."/>
            <person name="Vollmers J."/>
            <person name="Rivas-Marin E."/>
            <person name="Kohn T."/>
            <person name="Peeters S.H."/>
            <person name="Heuer A."/>
            <person name="Rast P."/>
            <person name="Oberbeckmann S."/>
            <person name="Bunk B."/>
            <person name="Jeske O."/>
            <person name="Meyerdierks A."/>
            <person name="Storesund J.E."/>
            <person name="Kallscheuer N."/>
            <person name="Luecker S."/>
            <person name="Lage O.M."/>
            <person name="Pohl T."/>
            <person name="Merkel B.J."/>
            <person name="Hornburger P."/>
            <person name="Mueller R.-W."/>
            <person name="Bruemmer F."/>
            <person name="Labrenz M."/>
            <person name="Spormann A.M."/>
            <person name="Op den Camp H."/>
            <person name="Overmann J."/>
            <person name="Amann R."/>
            <person name="Jetten M.S.M."/>
            <person name="Mascher T."/>
            <person name="Medema M.H."/>
            <person name="Devos D.P."/>
            <person name="Kaster A.-K."/>
            <person name="Ovreas L."/>
            <person name="Rohde M."/>
            <person name="Galperin M.Y."/>
            <person name="Jogler C."/>
        </authorList>
    </citation>
    <scope>NUCLEOTIDE SEQUENCE [LARGE SCALE GENOMIC DNA]</scope>
    <source>
        <strain evidence="6 7">SV_7m_r</strain>
    </source>
</reference>
<protein>
    <submittedName>
        <fullName evidence="6">Arylsulfatase</fullName>
        <ecNumber evidence="6">3.1.6.1</ecNumber>
    </submittedName>
</protein>
<organism evidence="6 7">
    <name type="scientific">Stieleria bergensis</name>
    <dbReference type="NCBI Taxonomy" id="2528025"/>
    <lineage>
        <taxon>Bacteria</taxon>
        <taxon>Pseudomonadati</taxon>
        <taxon>Planctomycetota</taxon>
        <taxon>Planctomycetia</taxon>
        <taxon>Pirellulales</taxon>
        <taxon>Pirellulaceae</taxon>
        <taxon>Stieleria</taxon>
    </lineage>
</organism>
<keyword evidence="7" id="KW-1185">Reference proteome</keyword>
<dbReference type="GO" id="GO:0004065">
    <property type="term" value="F:arylsulfatase activity"/>
    <property type="evidence" value="ECO:0007669"/>
    <property type="project" value="UniProtKB-EC"/>
</dbReference>
<dbReference type="PANTHER" id="PTHR42693">
    <property type="entry name" value="ARYLSULFATASE FAMILY MEMBER"/>
    <property type="match status" value="1"/>
</dbReference>
<dbReference type="SUPFAM" id="SSF53649">
    <property type="entry name" value="Alkaline phosphatase-like"/>
    <property type="match status" value="1"/>
</dbReference>
<dbReference type="InterPro" id="IPR050738">
    <property type="entry name" value="Sulfatase"/>
</dbReference>
<feature type="domain" description="Sulfatase N-terminal" evidence="5">
    <location>
        <begin position="30"/>
        <end position="393"/>
    </location>
</feature>
<evidence type="ECO:0000259" key="5">
    <source>
        <dbReference type="Pfam" id="PF00884"/>
    </source>
</evidence>
<accession>A0A517STW9</accession>
<dbReference type="CDD" id="cd16025">
    <property type="entry name" value="PAS_like"/>
    <property type="match status" value="1"/>
</dbReference>
<feature type="region of interest" description="Disordered" evidence="3">
    <location>
        <begin position="501"/>
        <end position="555"/>
    </location>
</feature>
<evidence type="ECO:0000256" key="1">
    <source>
        <dbReference type="ARBA" id="ARBA00008779"/>
    </source>
</evidence>
<dbReference type="PANTHER" id="PTHR42693:SF53">
    <property type="entry name" value="ENDO-4-O-SULFATASE"/>
    <property type="match status" value="1"/>
</dbReference>
<evidence type="ECO:0000256" key="2">
    <source>
        <dbReference type="ARBA" id="ARBA00022801"/>
    </source>
</evidence>
<comment type="similarity">
    <text evidence="1">Belongs to the sulfatase family.</text>
</comment>